<keyword evidence="13 14" id="KW-0472">Membrane</keyword>
<dbReference type="GO" id="GO:0008270">
    <property type="term" value="F:zinc ion binding"/>
    <property type="evidence" value="ECO:0007669"/>
    <property type="project" value="UniProtKB-KW"/>
</dbReference>
<dbReference type="InterPro" id="IPR022170">
    <property type="entry name" value="MUL1-like"/>
</dbReference>
<evidence type="ECO:0000256" key="10">
    <source>
        <dbReference type="ARBA" id="ARBA00022786"/>
    </source>
</evidence>
<reference evidence="16 17" key="1">
    <citation type="submission" date="2019-06" db="EMBL/GenBank/DDBJ databases">
        <title>Draft genome of Aliikangiella marina GYP-15.</title>
        <authorList>
            <person name="Wang G."/>
        </authorList>
    </citation>
    <scope>NUCLEOTIDE SEQUENCE [LARGE SCALE GENOMIC DNA]</scope>
    <source>
        <strain evidence="16 17">GYP-15</strain>
    </source>
</reference>
<evidence type="ECO:0000259" key="15">
    <source>
        <dbReference type="Pfam" id="PF12483"/>
    </source>
</evidence>
<dbReference type="EC" id="2.3.2.27" evidence="5"/>
<feature type="domain" description="E3 Ubiquitin ligase MUL1-like" evidence="15">
    <location>
        <begin position="454"/>
        <end position="568"/>
    </location>
</feature>
<dbReference type="InterPro" id="IPR007156">
    <property type="entry name" value="MamQ_LemA"/>
</dbReference>
<accession>A0A545T531</accession>
<evidence type="ECO:0000313" key="17">
    <source>
        <dbReference type="Proteomes" id="UP000317839"/>
    </source>
</evidence>
<evidence type="ECO:0000256" key="11">
    <source>
        <dbReference type="ARBA" id="ARBA00022833"/>
    </source>
</evidence>
<feature type="transmembrane region" description="Helical" evidence="14">
    <location>
        <begin position="593"/>
        <end position="613"/>
    </location>
</feature>
<evidence type="ECO:0000256" key="5">
    <source>
        <dbReference type="ARBA" id="ARBA00012483"/>
    </source>
</evidence>
<keyword evidence="10" id="KW-0833">Ubl conjugation pathway</keyword>
<dbReference type="Pfam" id="PF04011">
    <property type="entry name" value="LemA"/>
    <property type="match status" value="1"/>
</dbReference>
<evidence type="ECO:0000313" key="16">
    <source>
        <dbReference type="EMBL" id="TQV72295.1"/>
    </source>
</evidence>
<dbReference type="GO" id="GO:0016567">
    <property type="term" value="P:protein ubiquitination"/>
    <property type="evidence" value="ECO:0007669"/>
    <property type="project" value="InterPro"/>
</dbReference>
<keyword evidence="9" id="KW-0863">Zinc-finger</keyword>
<evidence type="ECO:0000256" key="8">
    <source>
        <dbReference type="ARBA" id="ARBA00022723"/>
    </source>
</evidence>
<dbReference type="GO" id="GO:0016020">
    <property type="term" value="C:membrane"/>
    <property type="evidence" value="ECO:0007669"/>
    <property type="project" value="UniProtKB-SubCell"/>
</dbReference>
<keyword evidence="11" id="KW-0862">Zinc</keyword>
<comment type="caution">
    <text evidence="16">The sequence shown here is derived from an EMBL/GenBank/DDBJ whole genome shotgun (WGS) entry which is preliminary data.</text>
</comment>
<dbReference type="Proteomes" id="UP000317839">
    <property type="component" value="Unassembled WGS sequence"/>
</dbReference>
<dbReference type="EMBL" id="VIKR01000005">
    <property type="protein sequence ID" value="TQV72295.1"/>
    <property type="molecule type" value="Genomic_DNA"/>
</dbReference>
<dbReference type="OrthoDB" id="9804152at2"/>
<keyword evidence="7 14" id="KW-0812">Transmembrane</keyword>
<evidence type="ECO:0000256" key="2">
    <source>
        <dbReference type="ARBA" id="ARBA00004141"/>
    </source>
</evidence>
<keyword evidence="12 14" id="KW-1133">Transmembrane helix</keyword>
<dbReference type="Gene3D" id="1.20.1440.20">
    <property type="entry name" value="LemA-like domain"/>
    <property type="match status" value="1"/>
</dbReference>
<dbReference type="Pfam" id="PF12483">
    <property type="entry name" value="GIDE"/>
    <property type="match status" value="1"/>
</dbReference>
<feature type="transmembrane region" description="Helical" evidence="14">
    <location>
        <begin position="235"/>
        <end position="256"/>
    </location>
</feature>
<dbReference type="SUPFAM" id="SSF140478">
    <property type="entry name" value="LemA-like"/>
    <property type="match status" value="1"/>
</dbReference>
<keyword evidence="6" id="KW-0808">Transferase</keyword>
<name>A0A545T531_9GAMM</name>
<organism evidence="16 17">
    <name type="scientific">Aliikangiella marina</name>
    <dbReference type="NCBI Taxonomy" id="1712262"/>
    <lineage>
        <taxon>Bacteria</taxon>
        <taxon>Pseudomonadati</taxon>
        <taxon>Pseudomonadota</taxon>
        <taxon>Gammaproteobacteria</taxon>
        <taxon>Oceanospirillales</taxon>
        <taxon>Pleioneaceae</taxon>
        <taxon>Aliikangiella</taxon>
    </lineage>
</organism>
<evidence type="ECO:0000256" key="3">
    <source>
        <dbReference type="ARBA" id="ARBA00004167"/>
    </source>
</evidence>
<comment type="subcellular location">
    <subcellularLocation>
        <location evidence="2">Membrane</location>
        <topology evidence="2">Multi-pass membrane protein</topology>
    </subcellularLocation>
    <subcellularLocation>
        <location evidence="3">Membrane</location>
        <topology evidence="3">Single-pass membrane protein</topology>
    </subcellularLocation>
</comment>
<sequence length="776" mass="88706">MTKMNTDNPLVKILLLFIAVIFSVGGWTLANYGFDSIQKIRQIDRLPNASIAAAIPGEVKINATVSHADKYVSSRHYKIPSIYYLYRYEEEEVDSDGNRYWDTKFENSQASNFYLKDKTGEIYVDVSTLLDTDIHFSLPITSQDTYGDVRHTEWRIEPDDHVFVMAYLRKAAATQYLSFLDKGQYTPTISKYDESYEKSSIGMSIILMIAGGISLIALAVFFLTSGLSIHRVLAFLILLSLAVFIPLTHLGISMLYDDVLSGQSRIKTQMSASILRINQLTGLDIQSTHDASRLVNSAENLSQTTLNITNEILENIAYGEKQYLRQLKVFPNNLIAFLYTEPNELLFDSLIAPSKSRVTSRLLDYQKTKTDGILPQISIGVGLAICILMTWLGFRLIRLKRHIENIPTSKTSGVVFGLSEVKGRIKPIAEESPLRSPLTNTRCYWYFYKVEEKRQRGKETEWVTIEKRIDFKPFLCQDAHGQIKVMPLHAEVISQHKKVERRGQYRYTEKVLRLDDEVYVLGHTKIDRDVGDKLVFRSNKEDKPFLITNFSERAIMLRKAQTGMISLTAAFSAIIFAALFYLGMQGSFSPADYLMAALIAPVYMSIIILILHYNDLIFLRQRAARNLSNIGVSLQKRVELIPNLEKIVKKYLSHEKVLLKKLTELRTSYVTKTDNFDSVSAQLKQEQVVLTQMIAKAEDYPELKSHKLNVKLMNRLIDLENEISLMREGYNDAVTYFNTRIASVPDVFFAKAFGFVSMDLFHFESKHFSRLTVKFD</sequence>
<evidence type="ECO:0000256" key="12">
    <source>
        <dbReference type="ARBA" id="ARBA00022989"/>
    </source>
</evidence>
<evidence type="ECO:0000256" key="4">
    <source>
        <dbReference type="ARBA" id="ARBA00008854"/>
    </source>
</evidence>
<dbReference type="PANTHER" id="PTHR34478">
    <property type="entry name" value="PROTEIN LEMA"/>
    <property type="match status" value="1"/>
</dbReference>
<keyword evidence="17" id="KW-1185">Reference proteome</keyword>
<comment type="catalytic activity">
    <reaction evidence="1">
        <text>S-ubiquitinyl-[E2 ubiquitin-conjugating enzyme]-L-cysteine + [acceptor protein]-L-lysine = [E2 ubiquitin-conjugating enzyme]-L-cysteine + N(6)-ubiquitinyl-[acceptor protein]-L-lysine.</text>
        <dbReference type="EC" id="2.3.2.27"/>
    </reaction>
</comment>
<evidence type="ECO:0000256" key="14">
    <source>
        <dbReference type="SAM" id="Phobius"/>
    </source>
</evidence>
<protein>
    <recommendedName>
        <fullName evidence="5">RING-type E3 ubiquitin transferase</fullName>
        <ecNumber evidence="5">2.3.2.27</ecNumber>
    </recommendedName>
</protein>
<dbReference type="PANTHER" id="PTHR34478:SF1">
    <property type="entry name" value="PROTEIN LEMA"/>
    <property type="match status" value="1"/>
</dbReference>
<feature type="transmembrane region" description="Helical" evidence="14">
    <location>
        <begin position="563"/>
        <end position="581"/>
    </location>
</feature>
<comment type="similarity">
    <text evidence="4">Belongs to the LemA family.</text>
</comment>
<dbReference type="GO" id="GO:0061630">
    <property type="term" value="F:ubiquitin protein ligase activity"/>
    <property type="evidence" value="ECO:0007669"/>
    <property type="project" value="UniProtKB-EC"/>
</dbReference>
<evidence type="ECO:0000256" key="6">
    <source>
        <dbReference type="ARBA" id="ARBA00022679"/>
    </source>
</evidence>
<dbReference type="InterPro" id="IPR023353">
    <property type="entry name" value="LemA-like_dom_sf"/>
</dbReference>
<feature type="transmembrane region" description="Helical" evidence="14">
    <location>
        <begin position="373"/>
        <end position="394"/>
    </location>
</feature>
<evidence type="ECO:0000256" key="1">
    <source>
        <dbReference type="ARBA" id="ARBA00000900"/>
    </source>
</evidence>
<evidence type="ECO:0000256" key="13">
    <source>
        <dbReference type="ARBA" id="ARBA00023136"/>
    </source>
</evidence>
<dbReference type="AlphaFoldDB" id="A0A545T531"/>
<feature type="transmembrane region" description="Helical" evidence="14">
    <location>
        <begin position="12"/>
        <end position="34"/>
    </location>
</feature>
<feature type="transmembrane region" description="Helical" evidence="14">
    <location>
        <begin position="201"/>
        <end position="223"/>
    </location>
</feature>
<keyword evidence="8" id="KW-0479">Metal-binding</keyword>
<evidence type="ECO:0000256" key="9">
    <source>
        <dbReference type="ARBA" id="ARBA00022771"/>
    </source>
</evidence>
<gene>
    <name evidence="16" type="ORF">FLL45_18940</name>
</gene>
<evidence type="ECO:0000256" key="7">
    <source>
        <dbReference type="ARBA" id="ARBA00022692"/>
    </source>
</evidence>
<proteinExistence type="inferred from homology"/>